<dbReference type="GO" id="GO:0005730">
    <property type="term" value="C:nucleolus"/>
    <property type="evidence" value="ECO:0007669"/>
    <property type="project" value="UniProtKB-SubCell"/>
</dbReference>
<evidence type="ECO:0000256" key="4">
    <source>
        <dbReference type="ARBA" id="ARBA00019827"/>
    </source>
</evidence>
<evidence type="ECO:0000256" key="2">
    <source>
        <dbReference type="ARBA" id="ARBA00006916"/>
    </source>
</evidence>
<dbReference type="GO" id="GO:0000462">
    <property type="term" value="P:maturation of SSU-rRNA from tricistronic rRNA transcript (SSU-rRNA, 5.8S rRNA, LSU-rRNA)"/>
    <property type="evidence" value="ECO:0007669"/>
    <property type="project" value="TreeGrafter"/>
</dbReference>
<sequence>MPADRHQRKKARTSTSTSTNTNAEAGPSGTVFKIPSLEQRGADALPGLNKIKASLRQAKRLLNKENLEPSLRISTQRRVAALEADLLVAEKRDVEKKNGAKYHAIKFFERQKLGRIIKRAQRKVTEAEKSGKAKKMAKAEKELLHARVMFNYVLNYPNAIKYISLFPKEEKSEDGDEKEKLKVPNYLEAELSDDMDKTERTRLTMLLETQGLMDEGKLSGTPEEEKERRPVELSSVTAAVTDGGKKRKAKAEAEAKEDTDDFFDSD</sequence>
<dbReference type="PANTHER" id="PTHR33911:SF1">
    <property type="entry name" value="RRNA-PROCESSING PROTEIN EFG1"/>
    <property type="match status" value="1"/>
</dbReference>
<evidence type="ECO:0000256" key="6">
    <source>
        <dbReference type="ARBA" id="ARBA00023054"/>
    </source>
</evidence>
<feature type="compositionally biased region" description="Acidic residues" evidence="8">
    <location>
        <begin position="257"/>
        <end position="266"/>
    </location>
</feature>
<keyword evidence="7" id="KW-0539">Nucleus</keyword>
<evidence type="ECO:0000256" key="8">
    <source>
        <dbReference type="SAM" id="MobiDB-lite"/>
    </source>
</evidence>
<evidence type="ECO:0000313" key="10">
    <source>
        <dbReference type="Proteomes" id="UP001233271"/>
    </source>
</evidence>
<comment type="subcellular location">
    <subcellularLocation>
        <location evidence="1">Nucleus</location>
        <location evidence="1">Nucleolus</location>
    </subcellularLocation>
</comment>
<evidence type="ECO:0000256" key="7">
    <source>
        <dbReference type="ARBA" id="ARBA00023242"/>
    </source>
</evidence>
<feature type="compositionally biased region" description="Low complexity" evidence="8">
    <location>
        <begin position="13"/>
        <end position="22"/>
    </location>
</feature>
<dbReference type="GeneID" id="85494949"/>
<feature type="region of interest" description="Disordered" evidence="8">
    <location>
        <begin position="1"/>
        <end position="31"/>
    </location>
</feature>
<dbReference type="AlphaFoldDB" id="A0AA48QV63"/>
<feature type="compositionally biased region" description="Basic residues" evidence="8">
    <location>
        <begin position="1"/>
        <end position="12"/>
    </location>
</feature>
<gene>
    <name evidence="9" type="primary">GRC3</name>
    <name evidence="9" type="ORF">CcaverHIS019_0311490</name>
</gene>
<accession>A0AA48QV63</accession>
<dbReference type="PANTHER" id="PTHR33911">
    <property type="entry name" value="RRNA-PROCESSING PROTEIN EFG1"/>
    <property type="match status" value="1"/>
</dbReference>
<name>A0AA48QV63_9TREE</name>
<dbReference type="KEGG" id="ccac:CcaHIS019_0311490"/>
<protein>
    <recommendedName>
        <fullName evidence="3">rRNA-processing protein EFG1</fullName>
    </recommendedName>
    <alternativeName>
        <fullName evidence="4">rRNA-processing protein efg1</fullName>
    </alternativeName>
</protein>
<organism evidence="9 10">
    <name type="scientific">Cutaneotrichosporon cavernicola</name>
    <dbReference type="NCBI Taxonomy" id="279322"/>
    <lineage>
        <taxon>Eukaryota</taxon>
        <taxon>Fungi</taxon>
        <taxon>Dikarya</taxon>
        <taxon>Basidiomycota</taxon>
        <taxon>Agaricomycotina</taxon>
        <taxon>Tremellomycetes</taxon>
        <taxon>Trichosporonales</taxon>
        <taxon>Trichosporonaceae</taxon>
        <taxon>Cutaneotrichosporon</taxon>
    </lineage>
</organism>
<dbReference type="InterPro" id="IPR019310">
    <property type="entry name" value="Efg1"/>
</dbReference>
<evidence type="ECO:0000256" key="1">
    <source>
        <dbReference type="ARBA" id="ARBA00004604"/>
    </source>
</evidence>
<keyword evidence="5" id="KW-0698">rRNA processing</keyword>
<dbReference type="RefSeq" id="XP_060456344.1">
    <property type="nucleotide sequence ID" value="XM_060599673.1"/>
</dbReference>
<proteinExistence type="inferred from homology"/>
<feature type="region of interest" description="Disordered" evidence="8">
    <location>
        <begin position="209"/>
        <end position="266"/>
    </location>
</feature>
<evidence type="ECO:0000256" key="3">
    <source>
        <dbReference type="ARBA" id="ARBA00018689"/>
    </source>
</evidence>
<comment type="similarity">
    <text evidence="2">Belongs to the EFG1 family.</text>
</comment>
<dbReference type="GO" id="GO:0030688">
    <property type="term" value="C:preribosome, small subunit precursor"/>
    <property type="evidence" value="ECO:0007669"/>
    <property type="project" value="TreeGrafter"/>
</dbReference>
<dbReference type="Proteomes" id="UP001233271">
    <property type="component" value="Chromosome 3"/>
</dbReference>
<reference evidence="9" key="1">
    <citation type="journal article" date="2023" name="BMC Genomics">
        <title>Chromosome-level genome assemblies of Cutaneotrichosporon spp. (Trichosporonales, Basidiomycota) reveal imbalanced evolution between nucleotide sequences and chromosome synteny.</title>
        <authorList>
            <person name="Kobayashi Y."/>
            <person name="Kayamori A."/>
            <person name="Aoki K."/>
            <person name="Shiwa Y."/>
            <person name="Matsutani M."/>
            <person name="Fujita N."/>
            <person name="Sugita T."/>
            <person name="Iwasaki W."/>
            <person name="Tanaka N."/>
            <person name="Takashima M."/>
        </authorList>
    </citation>
    <scope>NUCLEOTIDE SEQUENCE</scope>
    <source>
        <strain evidence="9">HIS019</strain>
    </source>
</reference>
<keyword evidence="6" id="KW-0175">Coiled coil</keyword>
<dbReference type="Pfam" id="PF10153">
    <property type="entry name" value="Efg1"/>
    <property type="match status" value="1"/>
</dbReference>
<dbReference type="EMBL" id="AP028214">
    <property type="protein sequence ID" value="BEI91079.1"/>
    <property type="molecule type" value="Genomic_DNA"/>
</dbReference>
<dbReference type="InterPro" id="IPR050786">
    <property type="entry name" value="EFG1_rRNA-proc"/>
</dbReference>
<keyword evidence="10" id="KW-1185">Reference proteome</keyword>
<evidence type="ECO:0000313" key="9">
    <source>
        <dbReference type="EMBL" id="BEI91079.1"/>
    </source>
</evidence>
<evidence type="ECO:0000256" key="5">
    <source>
        <dbReference type="ARBA" id="ARBA00022552"/>
    </source>
</evidence>